<dbReference type="Pfam" id="PF00550">
    <property type="entry name" value="PP-binding"/>
    <property type="match status" value="3"/>
</dbReference>
<dbReference type="InterPro" id="IPR045851">
    <property type="entry name" value="AMP-bd_C_sf"/>
</dbReference>
<sequence length="3565" mass="381552">MTDYDTASTFWAAQLQGAKRTVFPAPARDATSTTATASVESILRAAWAVVLARYCDTDDVCFGVVAAAAAASGREALPVRVRLHPQQRVSDLLSDIQAQAAEMAAHGRLDLVQSIAKLGPEAREACDFTNILLITSSTSSGSSELSAVASSFKCPLITEITLLDDNDSAKLNFAFDPSTLSEFQAGALSRHLGHVVQQLATHGDEPISSLSLAGPWDLEQAVQWCGRKSERVPSRLHDLVAEQVLRRPECEAIYAWDGVLSYAELDALSGQLACQLGRLGVGVAGHGRTTMVPVCFEKSLWAIVAMLGVIKAGGAWVPLNPEHPASRLEEIVSSVDARVVLVSPTTAKSCAGIAEHVVEVSAASLLLSPVTLTQASRPAGIVSKVDAVVTTTTPVSLTTKAKDGGEVTETIVELSYATSNASSESLGHGSDATNSSESSEHGSDVTNAAEPTPDDAAYVIFTSGSTGKPKGIVVEHGAVCASIRGQEREYGITPSSRVLQFSSYVFDACIADIWLTLAAGGTVCIPSEARRLEDAAGFMREARVNVGMALTPSFMATLDPDSVPGLALLLVAAEAPTRETIATWQPRVGCLLNGYGPTETVVMCTYHEYTAPDDHPTTIGRNFTGRGWIVDADNHDRLAPIGCVGELLMESSGLARGYLNDPAKTQAAFLPHVGWWPTDLLGPSNRFYKTGDLVRFNPDGTIAYLGRKDTQVKVRGQRVELGEIEHRIRATTLASIAQVAVDVVRRETGDLLAAWMSFDDDDTHDYGTAEGVDNFLPMDAGMRERMAGLAAELRASLPSYMVPAVFLPLRSMLFNTSMKIDRVSLRASVDALGSGLGAYYSLALADDAQDDDDGEPLTPTESKLRELWSQVLKAPSRSITKNTAFLQIGGDSISAIRLVNLARKAGIRLEIASIFADSRLSRIAATAKVEEHDAALLEPDRFSLLPSEEVDGLLALACEQCGLSSRDAVEDVYPCTPLQEGLMALSMKQPGSYVASFAYKLPAHVDLDRFRAAWHRTVERCSNLRTRIALIGGRSVQVIAREGTGWHASSTEAEEASDWESTQSALQSIPMSYGSPLCRYAIATRGEEHYVVLALHHAVYDGWSFRLMMDTLKAQYQAQVAAPHQVATPTEIPSFSRFIRYTLGLDPDAAASYWKTQLHGAKKTAFPAAAPRDASTPVTVTQQFSATIEIPRAAAGTAVTRASVLRAAWAVVLARYCDTDDVCFAVTVSGRQAPVAGLDAMAGPVIATVPVRVRLDDPRQTVAGFLGRIQAQAAEMAAHEQYGLQNIAKVSADARGACDFANLMVVQPAQVADDDDDDDNAGLRLRPAAAGVGGVSGEGVADFFNYPLMAEFVLLHDGRARLNFTFDASAVSAFQLDALSRHLNHVVGQLVAPGQGQNQPLGALSLAGPWDLQQAVQFSGVSKPAAARTRLEDLVAEQARRTPDAEAIFSWDGCLTYRELDADSTRLAGHLRTLGVGPSVMVPICFEKSKWAVVAMVAVVKAGGAWVPLNPQHPPSRLRTIVEDVSAPMVLVSPSTAATCRGLTDQIVEVSTASLSNLPEVDETAAAVRPAEATPDDVAYLIFTSGSTGKPKGIVVQQWALCTSIRCQIAEYQTGPQTRTLQFANYVFDACIADIFVALCSGGTVCVPSEAQRLQDVAGFIRAAGINTAIGLTPSFAATIPPAACPGLATIVLGAEAVTREALDLWFGRAALYNTYGPTETLVMCTSYRYAARGEAPGTIGRLFTGRAWVVEAADHHRLAPVGCVGELLVESTPMARGYLHDEAKTRGAFIDHVAWWAATGLDDGGANRFYKTGDLVRFRGDGMLCYVGRKDTQVKIRGQRIELGEIEHAVRRGLPDAEQVAVELVRREAGDALVAFFTLADHAEDREGGEDNNILAMTDAMRQRFAALTSKLRAALPSYMIPSLFLPLRSMLFNASMKIDRLALRASAQVLGEGLSAYSSVQDDHVEPSTPMELRLRELWAGVLKIPARDIKKNSEFLQIGGDSIGAIRLVTLARQEGISLDVATIFQDSRLSHLATTASICEETAAASPDVPEPFTLLPGSEVGNVTAQAREQCGLSADEDIEDIYPCTALQEGLMALTHKQPGSYVASFVHRVPAEADLDLDKFRSAWERTVELCSNLRTRIALVQGRSVQVVVRRAEAWQVAGTPDLESARALLDGAAMGYGTPLCRAAVAVGPNGDYHLALAIHHATYDGWGFQLVLEKLQAIYHGSTLSALPPYSLFIKHTQAMDRDAASRYWTEQLRGAKHSGYPLIGRAVDPAKSVTQTFEAAIPLPRSTGTSITKASVLRAAWALVLARHCDLDDACFAMTVSGRQAPVPGLDNMSGPTIATVPVRVRLDPNQSVADFLQGIQAQASEMATYEQYGLHNISKINSDAREVCDFTNLIVIQPAPAEASDDSAKKTILLPAKSARSSADKGLEGFFNYPLITEMVLQEVQAKLNFTYDASILSEFELHALSQQLSHVVQQLSSSSAHGEQPLSKVTLASPWDLDQAMKWSGEKSEVVHARLEEVVSRQAERGPDREAIYAWDGRLSYAQLDALSSQLARYLRCVGVGPNVMVPICFEKSLWTIVAMLGVVKAGGAFVPLNPEHPPPRLQSVVSDVNARVMLVSATTAKTCADIACRLLEVSAASLSGLVQRADEIDAAASVPTAQPVLTPGEVAYIIFTSGSTGKPKGIVVEHGPLCSSIRSQARDFGIAADSRVLQFSSYVFDACIADIFVTLCSGGTVCVPSDADRLQNIAGFIREARVNTAIALTPSFVATINPDEVPTLQKLFVGAEAPTKETLSTWFDRLHLRNVYGPTETVMICMSYHYQSVTESPLTIGRPFTARLWIVDPDDHNKLAPIGCVGELLVEGTTLVKGYLNDPVKTNASFIDSVDWWPAEALGSKTRFYKTGDLVRFNTNGTVAYVGRKDTQVKVRGQRVELGEIEHTIRNTLADVEHVAVDVVRRDGDLLVAFVAFDDGLDESSAAAAAAADGEDPSSSPVLAMDEAMRQRFAGLGDKLRASLPPYMVPSLFIPLRAMLFNASMKMDRPALRALQRAAFEAPADALEAGLRRLWAQVLRVADEEDIGVLDDFYHLGGDSIRIVTLNKLVRKAHHVALTVRQMSSRAITVRSLAELVRAEREGAPVGAAPAVDLMAELATAMEALPVQLDGSLGASPITQLPDGATVLLTGATGYLGTEILKQLLRSGRKVVALVRATSPAHGLDRIKRSAAIAGWWNEDEGADAARVEVWPGDLARPRLGLDETSWARLHGDAGTGAGAAVDAVVHNGAVVNWNADFGMLRAANVQSTADLLGAVAASPRGAKLVYISGGLTGDTQADRAATAAQMGAGGNGYAQTKFLAESVVHEVAVRRLPGPHNRVSTVKPGMIIGGGAGGVCNIDDYLWRVVAAAVSLRAFPEEPADHWMPLASVETVARAAVRQLAAPGAVAPFVDLQSVGLPARAFWEVLDRELGVACRPVPWSGWLELVAAQMGELGEAHPLWPVQHFLGPSSLSSPAEHGEMMAVNDGEVAAVQRSLQYLLKIGFITLVPGEFGTVSADAMARS</sequence>
<dbReference type="PANTHER" id="PTHR45527">
    <property type="entry name" value="NONRIBOSOMAL PEPTIDE SYNTHETASE"/>
    <property type="match status" value="1"/>
</dbReference>
<dbReference type="SUPFAM" id="SSF51735">
    <property type="entry name" value="NAD(P)-binding Rossmann-fold domains"/>
    <property type="match status" value="1"/>
</dbReference>
<dbReference type="Pfam" id="PF07993">
    <property type="entry name" value="NAD_binding_4"/>
    <property type="match status" value="1"/>
</dbReference>
<comment type="caution">
    <text evidence="6">The sequence shown here is derived from an EMBL/GenBank/DDBJ whole genome shotgun (WGS) entry which is preliminary data.</text>
</comment>
<evidence type="ECO:0000259" key="5">
    <source>
        <dbReference type="PROSITE" id="PS50075"/>
    </source>
</evidence>
<dbReference type="InterPro" id="IPR010071">
    <property type="entry name" value="AA_adenyl_dom"/>
</dbReference>
<evidence type="ECO:0000256" key="2">
    <source>
        <dbReference type="ARBA" id="ARBA00022553"/>
    </source>
</evidence>
<feature type="compositionally biased region" description="Polar residues" evidence="4">
    <location>
        <begin position="421"/>
        <end position="437"/>
    </location>
</feature>
<dbReference type="PROSITE" id="PS00455">
    <property type="entry name" value="AMP_BINDING"/>
    <property type="match status" value="3"/>
</dbReference>
<dbReference type="Gene3D" id="1.10.1200.10">
    <property type="entry name" value="ACP-like"/>
    <property type="match status" value="3"/>
</dbReference>
<dbReference type="InterPro" id="IPR020806">
    <property type="entry name" value="PKS_PP-bd"/>
</dbReference>
<dbReference type="InterPro" id="IPR001242">
    <property type="entry name" value="Condensation_dom"/>
</dbReference>
<dbReference type="Gene3D" id="3.30.559.30">
    <property type="entry name" value="Nonribosomal peptide synthetase, condensation domain"/>
    <property type="match status" value="3"/>
</dbReference>
<dbReference type="PROSITE" id="PS50075">
    <property type="entry name" value="CARRIER"/>
    <property type="match status" value="3"/>
</dbReference>
<dbReference type="SMART" id="SM00823">
    <property type="entry name" value="PKS_PP"/>
    <property type="match status" value="3"/>
</dbReference>
<dbReference type="NCBIfam" id="TIGR01746">
    <property type="entry name" value="Thioester-redct"/>
    <property type="match status" value="1"/>
</dbReference>
<dbReference type="PROSITE" id="PS00012">
    <property type="entry name" value="PHOSPHOPANTETHEINE"/>
    <property type="match status" value="2"/>
</dbReference>
<name>A0ABR1SRF5_9PEZI</name>
<dbReference type="CDD" id="cd19545">
    <property type="entry name" value="FUM14_C_NRPS-like"/>
    <property type="match status" value="2"/>
</dbReference>
<protein>
    <submittedName>
        <fullName evidence="6">Non-ribosomal peptide synthetase</fullName>
    </submittedName>
</protein>
<dbReference type="InterPro" id="IPR020845">
    <property type="entry name" value="AMP-binding_CS"/>
</dbReference>
<dbReference type="NCBIfam" id="TIGR01733">
    <property type="entry name" value="AA-adenyl-dom"/>
    <property type="match status" value="2"/>
</dbReference>
<evidence type="ECO:0000313" key="6">
    <source>
        <dbReference type="EMBL" id="KAK8036909.1"/>
    </source>
</evidence>
<dbReference type="CDD" id="cd05918">
    <property type="entry name" value="A_NRPS_SidN3_like"/>
    <property type="match status" value="3"/>
</dbReference>
<reference evidence="6 7" key="1">
    <citation type="submission" date="2023-01" db="EMBL/GenBank/DDBJ databases">
        <title>Analysis of 21 Apiospora genomes using comparative genomics revels a genus with tremendous synthesis potential of carbohydrate active enzymes and secondary metabolites.</title>
        <authorList>
            <person name="Sorensen T."/>
        </authorList>
    </citation>
    <scope>NUCLEOTIDE SEQUENCE [LARGE SCALE GENOMIC DNA]</scope>
    <source>
        <strain evidence="6 7">CBS 20057</strain>
    </source>
</reference>
<gene>
    <name evidence="6" type="ORF">PG991_001223</name>
</gene>
<dbReference type="Gene3D" id="3.40.50.12780">
    <property type="entry name" value="N-terminal domain of ligase-like"/>
    <property type="match status" value="3"/>
</dbReference>
<dbReference type="Pfam" id="PF00501">
    <property type="entry name" value="AMP-binding"/>
    <property type="match status" value="3"/>
</dbReference>
<accession>A0ABR1SRF5</accession>
<dbReference type="Gene3D" id="3.40.50.720">
    <property type="entry name" value="NAD(P)-binding Rossmann-like Domain"/>
    <property type="match status" value="1"/>
</dbReference>
<dbReference type="SUPFAM" id="SSF52777">
    <property type="entry name" value="CoA-dependent acyltransferases"/>
    <property type="match status" value="5"/>
</dbReference>
<proteinExistence type="predicted"/>
<dbReference type="InterPro" id="IPR042099">
    <property type="entry name" value="ANL_N_sf"/>
</dbReference>
<dbReference type="PANTHER" id="PTHR45527:SF16">
    <property type="entry name" value="NONRIBOSOMAL PEPTIDE SYNTHASE ATNA-RELATED"/>
    <property type="match status" value="1"/>
</dbReference>
<evidence type="ECO:0000256" key="4">
    <source>
        <dbReference type="SAM" id="MobiDB-lite"/>
    </source>
</evidence>
<keyword evidence="2" id="KW-0597">Phosphoprotein</keyword>
<feature type="domain" description="Carrier" evidence="5">
    <location>
        <begin position="3067"/>
        <end position="3143"/>
    </location>
</feature>
<evidence type="ECO:0000256" key="1">
    <source>
        <dbReference type="ARBA" id="ARBA00022450"/>
    </source>
</evidence>
<dbReference type="InterPro" id="IPR000873">
    <property type="entry name" value="AMP-dep_synth/lig_dom"/>
</dbReference>
<dbReference type="SUPFAM" id="SSF56801">
    <property type="entry name" value="Acetyl-CoA synthetase-like"/>
    <property type="match status" value="3"/>
</dbReference>
<dbReference type="Gene3D" id="3.30.559.10">
    <property type="entry name" value="Chloramphenicol acetyltransferase-like domain"/>
    <property type="match status" value="2"/>
</dbReference>
<feature type="domain" description="Carrier" evidence="5">
    <location>
        <begin position="1968"/>
        <end position="2050"/>
    </location>
</feature>
<dbReference type="InterPro" id="IPR036291">
    <property type="entry name" value="NAD(P)-bd_dom_sf"/>
</dbReference>
<dbReference type="Gene3D" id="3.30.300.30">
    <property type="match status" value="3"/>
</dbReference>
<feature type="region of interest" description="Disordered" evidence="4">
    <location>
        <begin position="421"/>
        <end position="451"/>
    </location>
</feature>
<dbReference type="InterPro" id="IPR023213">
    <property type="entry name" value="CAT-like_dom_sf"/>
</dbReference>
<dbReference type="Pfam" id="PF00668">
    <property type="entry name" value="Condensation"/>
    <property type="match status" value="2"/>
</dbReference>
<dbReference type="InterPro" id="IPR006162">
    <property type="entry name" value="Ppantetheine_attach_site"/>
</dbReference>
<feature type="domain" description="Carrier" evidence="5">
    <location>
        <begin position="855"/>
        <end position="931"/>
    </location>
</feature>
<dbReference type="EMBL" id="JAQQWI010000003">
    <property type="protein sequence ID" value="KAK8036909.1"/>
    <property type="molecule type" value="Genomic_DNA"/>
</dbReference>
<dbReference type="NCBIfam" id="NF003417">
    <property type="entry name" value="PRK04813.1"/>
    <property type="match status" value="4"/>
</dbReference>
<keyword evidence="1" id="KW-0596">Phosphopantetheine</keyword>
<dbReference type="Proteomes" id="UP001396898">
    <property type="component" value="Unassembled WGS sequence"/>
</dbReference>
<dbReference type="InterPro" id="IPR013120">
    <property type="entry name" value="FAR_NAD-bd"/>
</dbReference>
<dbReference type="InterPro" id="IPR036736">
    <property type="entry name" value="ACP-like_sf"/>
</dbReference>
<keyword evidence="3" id="KW-0436">Ligase</keyword>
<evidence type="ECO:0000313" key="7">
    <source>
        <dbReference type="Proteomes" id="UP001396898"/>
    </source>
</evidence>
<keyword evidence="7" id="KW-1185">Reference proteome</keyword>
<dbReference type="InterPro" id="IPR009081">
    <property type="entry name" value="PP-bd_ACP"/>
</dbReference>
<dbReference type="SUPFAM" id="SSF47336">
    <property type="entry name" value="ACP-like"/>
    <property type="match status" value="3"/>
</dbReference>
<dbReference type="InterPro" id="IPR010080">
    <property type="entry name" value="Thioester_reductase-like_dom"/>
</dbReference>
<evidence type="ECO:0000256" key="3">
    <source>
        <dbReference type="ARBA" id="ARBA00022598"/>
    </source>
</evidence>
<organism evidence="6 7">
    <name type="scientific">Apiospora marii</name>
    <dbReference type="NCBI Taxonomy" id="335849"/>
    <lineage>
        <taxon>Eukaryota</taxon>
        <taxon>Fungi</taxon>
        <taxon>Dikarya</taxon>
        <taxon>Ascomycota</taxon>
        <taxon>Pezizomycotina</taxon>
        <taxon>Sordariomycetes</taxon>
        <taxon>Xylariomycetidae</taxon>
        <taxon>Amphisphaeriales</taxon>
        <taxon>Apiosporaceae</taxon>
        <taxon>Apiospora</taxon>
    </lineage>
</organism>